<dbReference type="Proteomes" id="UP000887563">
    <property type="component" value="Unplaced"/>
</dbReference>
<evidence type="ECO:0000256" key="1">
    <source>
        <dbReference type="ARBA" id="ARBA00022723"/>
    </source>
</evidence>
<feature type="compositionally biased region" description="Polar residues" evidence="5">
    <location>
        <begin position="568"/>
        <end position="586"/>
    </location>
</feature>
<dbReference type="GO" id="GO:0034450">
    <property type="term" value="F:ubiquitin-ubiquitin ligase activity"/>
    <property type="evidence" value="ECO:0007669"/>
    <property type="project" value="TreeGrafter"/>
</dbReference>
<evidence type="ECO:0000256" key="5">
    <source>
        <dbReference type="SAM" id="MobiDB-lite"/>
    </source>
</evidence>
<dbReference type="InterPro" id="IPR024725">
    <property type="entry name" value="UBR5_UBA"/>
</dbReference>
<dbReference type="Gene3D" id="1.10.8.10">
    <property type="entry name" value="DNA helicase RuvA subunit, C-terminal domain"/>
    <property type="match status" value="1"/>
</dbReference>
<dbReference type="GO" id="GO:0090263">
    <property type="term" value="P:positive regulation of canonical Wnt signaling pathway"/>
    <property type="evidence" value="ECO:0007669"/>
    <property type="project" value="TreeGrafter"/>
</dbReference>
<evidence type="ECO:0000256" key="3">
    <source>
        <dbReference type="ARBA" id="ARBA00022833"/>
    </source>
</evidence>
<dbReference type="InterPro" id="IPR003126">
    <property type="entry name" value="Znf_UBR"/>
</dbReference>
<dbReference type="Pfam" id="PF11547">
    <property type="entry name" value="E3_UbLigase_EDD"/>
    <property type="match status" value="1"/>
</dbReference>
<dbReference type="SMART" id="SM00396">
    <property type="entry name" value="ZnF_UBR1"/>
    <property type="match status" value="1"/>
</dbReference>
<dbReference type="PANTHER" id="PTHR46276">
    <property type="entry name" value="E3 UBIQUITIN-PROTEIN LIGASE UBR5"/>
    <property type="match status" value="1"/>
</dbReference>
<dbReference type="GO" id="GO:0005737">
    <property type="term" value="C:cytoplasm"/>
    <property type="evidence" value="ECO:0007669"/>
    <property type="project" value="TreeGrafter"/>
</dbReference>
<feature type="zinc finger region" description="UBR-type" evidence="4">
    <location>
        <begin position="1104"/>
        <end position="1172"/>
    </location>
</feature>
<evidence type="ECO:0000256" key="4">
    <source>
        <dbReference type="PROSITE-ProRule" id="PRU00508"/>
    </source>
</evidence>
<evidence type="ECO:0000256" key="2">
    <source>
        <dbReference type="ARBA" id="ARBA00022771"/>
    </source>
</evidence>
<protein>
    <submittedName>
        <fullName evidence="8">UBR-type domain-containing protein</fullName>
    </submittedName>
</protein>
<evidence type="ECO:0000313" key="8">
    <source>
        <dbReference type="WBParaSite" id="Minc3s00239g08327"/>
    </source>
</evidence>
<feature type="compositionally biased region" description="Acidic residues" evidence="5">
    <location>
        <begin position="1627"/>
        <end position="1671"/>
    </location>
</feature>
<feature type="compositionally biased region" description="Low complexity" evidence="5">
    <location>
        <begin position="96"/>
        <end position="122"/>
    </location>
</feature>
<dbReference type="FunFam" id="1.10.8.10:FF:000009">
    <property type="entry name" value="Putative E3 ubiquitin-protein ligase UBR5"/>
    <property type="match status" value="1"/>
</dbReference>
<organism evidence="7 8">
    <name type="scientific">Meloidogyne incognita</name>
    <name type="common">Southern root-knot nematode worm</name>
    <name type="synonym">Oxyuris incognita</name>
    <dbReference type="NCBI Taxonomy" id="6306"/>
    <lineage>
        <taxon>Eukaryota</taxon>
        <taxon>Metazoa</taxon>
        <taxon>Ecdysozoa</taxon>
        <taxon>Nematoda</taxon>
        <taxon>Chromadorea</taxon>
        <taxon>Rhabditida</taxon>
        <taxon>Tylenchina</taxon>
        <taxon>Tylenchomorpha</taxon>
        <taxon>Tylenchoidea</taxon>
        <taxon>Meloidogynidae</taxon>
        <taxon>Meloidogyninae</taxon>
        <taxon>Meloidogyne</taxon>
        <taxon>Meloidogyne incognita group</taxon>
    </lineage>
</organism>
<dbReference type="PROSITE" id="PS51157">
    <property type="entry name" value="ZF_UBR"/>
    <property type="match status" value="1"/>
</dbReference>
<keyword evidence="2" id="KW-0863">Zinc-finger</keyword>
<dbReference type="GO" id="GO:0043130">
    <property type="term" value="F:ubiquitin binding"/>
    <property type="evidence" value="ECO:0007669"/>
    <property type="project" value="InterPro"/>
</dbReference>
<feature type="compositionally biased region" description="Basic and acidic residues" evidence="5">
    <location>
        <begin position="979"/>
        <end position="993"/>
    </location>
</feature>
<feature type="compositionally biased region" description="Acidic residues" evidence="5">
    <location>
        <begin position="1574"/>
        <end position="1588"/>
    </location>
</feature>
<feature type="region of interest" description="Disordered" evidence="5">
    <location>
        <begin position="562"/>
        <end position="597"/>
    </location>
</feature>
<sequence length="1723" mass="190405">MTEDKQLFLFGHTLPGNENLLLERIKECAEKRNKGYCSTSPGCTVLRKIPAEDVLQVTAGHNYVAFLLKDHRVARLRYEIVANTIESTAPTDKNESGPGSSTAPAATTAGSSDPASASANAAANAANRTAKIRRIMMTRPGTRSGGFCRTGVVIDRNRSRPMIPASSVPEDLIVQCQVVLQGKSRDVIVRELQRTNLNVNEAVNNLLSRDDDEMDDLDDTSEAYLHEELLSLLDAGLRSDGSGAAAAALLDSDSIYSAGDGYEYLISRDLARRKGEDKTKDQTKENADSSSTIQEHFFLGERYTYWGLNGNDVADGSTRFQFPDDVTKFVKIVSMQSELIALADNGKIYGWSWEIDSKPDNSPHVANDILFPSIDIEGEGELDSISNIESCGLRAAVLSKNGLVGSFVDISCGNRLGRILSETPIEMPEPVDKLLCCTLYSAVLTKNGNIFWRGIYPFNERRKIWEKIRARKKQVTFESCGSEIVVGSEVRTKSTPIYSFGSIAVNFSQGIPMIGVLYEDAWTLNETCRFRVFGSANAYDNYNGEKLQQQKEKRVSFNLAGNRKRNAPSAQAENEQRQSSTTAQPLSGSGSTSANNNSDFAGKESAWNLKDCIFIHEEAVNDTSIVKIVDGAYCGIVFKSTMEKLESEPSTDLSKMGIRLMRKDDLVLVSSSSRGSRSPENFQMQFTQIRLPSSVKQVLSVAVDLTGFRVLCEKQSRVHLLRISCVGKLLSDHPIPVNFGALTQNKKDDSYECMTTVQNFGDEAILLLNDGFGGGFQPLLRNISGGYKQLSYTGLGRILQYGMGIRYFASSGEIKSASICSEQISADKKNNSLNKNANRILLMVALVSPSPECTLPDHGSLMQAILFCQLDVVIAILKKLLNAPIESQPAIVCEQIEGNRNIFHVAVQNAYSRTNADQADVDATDSRLSTASQKSDTVEADAVKTRYERKWQEMISSAPTTRAKAHQQQQLLNELTSEISKKDSSPETGKDEPESVDSSDLINKRIPIAAKERQANSIEIIRELCKNSVVREHFIDLMRQRDINGHSPFETAIYQRAYSAAQLMWQTAIDVKDWSQDVVDILMPGVGSDDTNEDSSLFILCANDTCSYTWTGEEHTPQKIYECKTCGLVGTLCCCTECALLCHRNHDCKLKKTSPTAYCDCWEKCECKALVTGNNAKREQLLSGMLQCPALIDGLNSKGEHILLFLARTVGRQLIEQEGYTKRSKRPGPTTTTTAYGVPIPEHDLEPPKFARKALDLAIGNWDVVKSLLDVGIKKPNTLINSKTEDDQPILENVFHLLEHNGSTHLDKFVLTLLGWCEESSLDTLLNLLVRQANKQQKKWDEEVHFLIQRFVRSVIRLFVMVILLSPEANGTLLATIFDDINKAIPAPDAPSLIYPLSNQSNAAQPGTSTSAVAAIRDSLNNYRAAAISGVLSLVRASLPAALSLNSSLEKKDQKKHKVIAFVAKCRRVFQALISYSLLELIGITDALISPIRLGIVKPSASIVSNEDVLEVLQQHLTNEQDLSSLIRISMQSGDRNETSTGVTNNARIIQLADLRRGDTSQATDMALERASDDDMSNEDDDDEEDLDAPATISRTRENSNTSFSARERTISEQSRRRQENATGLDESLDEHEGEDAYGSDHDDIDDDDDDDEVEPYFDIHDDDDDDDDGEGEVHGGSDTIVKLIDELLLQLFFYENWKQQGNKSKGVTNILELDPKIFGVFK</sequence>
<feature type="region of interest" description="Disordered" evidence="5">
    <location>
        <begin position="916"/>
        <end position="941"/>
    </location>
</feature>
<feature type="region of interest" description="Disordered" evidence="5">
    <location>
        <begin position="1569"/>
        <end position="1677"/>
    </location>
</feature>
<feature type="compositionally biased region" description="Polar residues" evidence="5">
    <location>
        <begin position="926"/>
        <end position="935"/>
    </location>
</feature>
<keyword evidence="7" id="KW-1185">Reference proteome</keyword>
<name>A0A914L5Y9_MELIC</name>
<feature type="region of interest" description="Disordered" evidence="5">
    <location>
        <begin position="89"/>
        <end position="122"/>
    </location>
</feature>
<dbReference type="SUPFAM" id="SSF50985">
    <property type="entry name" value="RCC1/BLIP-II"/>
    <property type="match status" value="1"/>
</dbReference>
<feature type="region of interest" description="Disordered" evidence="5">
    <location>
        <begin position="1220"/>
        <end position="1239"/>
    </location>
</feature>
<feature type="compositionally biased region" description="Basic and acidic residues" evidence="5">
    <location>
        <begin position="1606"/>
        <end position="1620"/>
    </location>
</feature>
<dbReference type="GO" id="GO:0008270">
    <property type="term" value="F:zinc ion binding"/>
    <property type="evidence" value="ECO:0007669"/>
    <property type="project" value="UniProtKB-KW"/>
</dbReference>
<reference evidence="8" key="1">
    <citation type="submission" date="2022-11" db="UniProtKB">
        <authorList>
            <consortium name="WormBaseParasite"/>
        </authorList>
    </citation>
    <scope>IDENTIFICATION</scope>
</reference>
<accession>A0A914L5Y9</accession>
<feature type="region of interest" description="Disordered" evidence="5">
    <location>
        <begin position="976"/>
        <end position="1001"/>
    </location>
</feature>
<dbReference type="GO" id="GO:0005634">
    <property type="term" value="C:nucleus"/>
    <property type="evidence" value="ECO:0007669"/>
    <property type="project" value="TreeGrafter"/>
</dbReference>
<keyword evidence="1" id="KW-0479">Metal-binding</keyword>
<feature type="domain" description="UBR-type" evidence="6">
    <location>
        <begin position="1104"/>
        <end position="1172"/>
    </location>
</feature>
<evidence type="ECO:0000259" key="6">
    <source>
        <dbReference type="PROSITE" id="PS51157"/>
    </source>
</evidence>
<dbReference type="CDD" id="cd14423">
    <property type="entry name" value="CUE_UBR5"/>
    <property type="match status" value="1"/>
</dbReference>
<dbReference type="WBParaSite" id="Minc3s00239g08327">
    <property type="protein sequence ID" value="Minc3s00239g08327"/>
    <property type="gene ID" value="Minc3s00239g08327"/>
</dbReference>
<evidence type="ECO:0000313" key="7">
    <source>
        <dbReference type="Proteomes" id="UP000887563"/>
    </source>
</evidence>
<dbReference type="InterPro" id="IPR009091">
    <property type="entry name" value="RCC1/BLIP-II"/>
</dbReference>
<dbReference type="PANTHER" id="PTHR46276:SF1">
    <property type="entry name" value="E3 UBIQUITIN-PROTEIN LIGASE UBR5"/>
    <property type="match status" value="1"/>
</dbReference>
<dbReference type="GO" id="GO:0000209">
    <property type="term" value="P:protein polyubiquitination"/>
    <property type="evidence" value="ECO:0007669"/>
    <property type="project" value="TreeGrafter"/>
</dbReference>
<feature type="compositionally biased region" description="Low complexity" evidence="5">
    <location>
        <begin position="587"/>
        <end position="597"/>
    </location>
</feature>
<proteinExistence type="predicted"/>
<keyword evidence="3" id="KW-0862">Zinc</keyword>